<protein>
    <recommendedName>
        <fullName evidence="5">Zonadhesin</fullName>
    </recommendedName>
</protein>
<evidence type="ECO:0000313" key="4">
    <source>
        <dbReference type="Proteomes" id="UP000275078"/>
    </source>
</evidence>
<keyword evidence="4" id="KW-1185">Reference proteome</keyword>
<feature type="signal peptide" evidence="2">
    <location>
        <begin position="1"/>
        <end position="19"/>
    </location>
</feature>
<gene>
    <name evidence="3" type="ORF">BJ508DRAFT_418211</name>
</gene>
<dbReference type="Proteomes" id="UP000275078">
    <property type="component" value="Unassembled WGS sequence"/>
</dbReference>
<keyword evidence="2" id="KW-0732">Signal</keyword>
<evidence type="ECO:0008006" key="5">
    <source>
        <dbReference type="Google" id="ProtNLM"/>
    </source>
</evidence>
<reference evidence="3 4" key="1">
    <citation type="journal article" date="2018" name="Nat. Ecol. Evol.">
        <title>Pezizomycetes genomes reveal the molecular basis of ectomycorrhizal truffle lifestyle.</title>
        <authorList>
            <person name="Murat C."/>
            <person name="Payen T."/>
            <person name="Noel B."/>
            <person name="Kuo A."/>
            <person name="Morin E."/>
            <person name="Chen J."/>
            <person name="Kohler A."/>
            <person name="Krizsan K."/>
            <person name="Balestrini R."/>
            <person name="Da Silva C."/>
            <person name="Montanini B."/>
            <person name="Hainaut M."/>
            <person name="Levati E."/>
            <person name="Barry K.W."/>
            <person name="Belfiori B."/>
            <person name="Cichocki N."/>
            <person name="Clum A."/>
            <person name="Dockter R.B."/>
            <person name="Fauchery L."/>
            <person name="Guy J."/>
            <person name="Iotti M."/>
            <person name="Le Tacon F."/>
            <person name="Lindquist E.A."/>
            <person name="Lipzen A."/>
            <person name="Malagnac F."/>
            <person name="Mello A."/>
            <person name="Molinier V."/>
            <person name="Miyauchi S."/>
            <person name="Poulain J."/>
            <person name="Riccioni C."/>
            <person name="Rubini A."/>
            <person name="Sitrit Y."/>
            <person name="Splivallo R."/>
            <person name="Traeger S."/>
            <person name="Wang M."/>
            <person name="Zifcakova L."/>
            <person name="Wipf D."/>
            <person name="Zambonelli A."/>
            <person name="Paolocci F."/>
            <person name="Nowrousian M."/>
            <person name="Ottonello S."/>
            <person name="Baldrian P."/>
            <person name="Spatafora J.W."/>
            <person name="Henrissat B."/>
            <person name="Nagy L.G."/>
            <person name="Aury J.M."/>
            <person name="Wincker P."/>
            <person name="Grigoriev I.V."/>
            <person name="Bonfante P."/>
            <person name="Martin F.M."/>
        </authorList>
    </citation>
    <scope>NUCLEOTIDE SEQUENCE [LARGE SCALE GENOMIC DNA]</scope>
    <source>
        <strain evidence="3 4">RN42</strain>
    </source>
</reference>
<name>A0A3N4HNG5_ASCIM</name>
<evidence type="ECO:0000256" key="2">
    <source>
        <dbReference type="SAM" id="SignalP"/>
    </source>
</evidence>
<feature type="chain" id="PRO_5018088382" description="Zonadhesin" evidence="2">
    <location>
        <begin position="20"/>
        <end position="345"/>
    </location>
</feature>
<accession>A0A3N4HNG5</accession>
<organism evidence="3 4">
    <name type="scientific">Ascobolus immersus RN42</name>
    <dbReference type="NCBI Taxonomy" id="1160509"/>
    <lineage>
        <taxon>Eukaryota</taxon>
        <taxon>Fungi</taxon>
        <taxon>Dikarya</taxon>
        <taxon>Ascomycota</taxon>
        <taxon>Pezizomycotina</taxon>
        <taxon>Pezizomycetes</taxon>
        <taxon>Pezizales</taxon>
        <taxon>Ascobolaceae</taxon>
        <taxon>Ascobolus</taxon>
    </lineage>
</organism>
<evidence type="ECO:0000256" key="1">
    <source>
        <dbReference type="SAM" id="MobiDB-lite"/>
    </source>
</evidence>
<dbReference type="AlphaFoldDB" id="A0A3N4HNG5"/>
<proteinExistence type="predicted"/>
<sequence>MVAFKSVLLAALAATSVSAIPRFHRRQANDGVFPSIPVGGFRNTTIPAGGDATVTTPVVPIGTGAVEAPTVTETTTKEVFTTVSVTYTLGNGKVVTTSFTKVRQPTPSTTSAETVQVTHTVVPVATPEEIEEAEGKAEETPVLVEEEEPVLTTSTSTTVVYTTVTVPPATSTDFAGLDNDFITKTPSAPGAEQTVPAHDGDCLNAVTETVTETLPAVTVTVPVQVVTVTSVSVSISTVSAAPTEVPAATEPTAAPAPVETEPVEFEEVPSPTESEIDTSVPEATPLPTVTDEVPVPITTGTVPIINGTAPFFPNGTAPGNETVVTRTATLIPVAPTLTPIEESDY</sequence>
<feature type="region of interest" description="Disordered" evidence="1">
    <location>
        <begin position="269"/>
        <end position="294"/>
    </location>
</feature>
<dbReference type="EMBL" id="ML119767">
    <property type="protein sequence ID" value="RPA75279.1"/>
    <property type="molecule type" value="Genomic_DNA"/>
</dbReference>
<evidence type="ECO:0000313" key="3">
    <source>
        <dbReference type="EMBL" id="RPA75279.1"/>
    </source>
</evidence>